<organism evidence="5 6">
    <name type="scientific">Beutenbergia cavernae (strain ATCC BAA-8 / DSM 12333 / CCUG 43141 / JCM 11478 / NBRC 16432 / NCIMB 13614 / HKI 0122)</name>
    <dbReference type="NCBI Taxonomy" id="471853"/>
    <lineage>
        <taxon>Bacteria</taxon>
        <taxon>Bacillati</taxon>
        <taxon>Actinomycetota</taxon>
        <taxon>Actinomycetes</taxon>
        <taxon>Micrococcales</taxon>
        <taxon>Beutenbergiaceae</taxon>
        <taxon>Beutenbergia</taxon>
    </lineage>
</organism>
<dbReference type="eggNOG" id="COG2373">
    <property type="taxonomic scope" value="Bacteria"/>
</dbReference>
<dbReference type="Gene3D" id="2.60.40.10">
    <property type="entry name" value="Immunoglobulins"/>
    <property type="match status" value="2"/>
</dbReference>
<dbReference type="HOGENOM" id="CLU_372003_0_0_11"/>
<dbReference type="PRINTS" id="PR01217">
    <property type="entry name" value="PRICHEXTENSN"/>
</dbReference>
<evidence type="ECO:0000259" key="4">
    <source>
        <dbReference type="Pfam" id="PF19077"/>
    </source>
</evidence>
<dbReference type="GO" id="GO:0005975">
    <property type="term" value="P:carbohydrate metabolic process"/>
    <property type="evidence" value="ECO:0007669"/>
    <property type="project" value="UniProtKB-ARBA"/>
</dbReference>
<evidence type="ECO:0000256" key="2">
    <source>
        <dbReference type="SAM" id="SignalP"/>
    </source>
</evidence>
<feature type="chain" id="PRO_5039527106" description="Bacterial Ig-like domain-containing protein" evidence="2">
    <location>
        <begin position="20"/>
        <end position="747"/>
    </location>
</feature>
<keyword evidence="2" id="KW-0732">Signal</keyword>
<dbReference type="STRING" id="471853.Bcav_4114"/>
<proteinExistence type="predicted"/>
<dbReference type="KEGG" id="bcv:Bcav_4114"/>
<dbReference type="Pfam" id="PF17936">
    <property type="entry name" value="Big_6"/>
    <property type="match status" value="1"/>
</dbReference>
<feature type="signal peptide" evidence="2">
    <location>
        <begin position="1"/>
        <end position="19"/>
    </location>
</feature>
<feature type="region of interest" description="Disordered" evidence="1">
    <location>
        <begin position="334"/>
        <end position="355"/>
    </location>
</feature>
<sequence>MAGLAAILLVAGTVAGPGAQPAAADPADCTPLAGFTNCRMFTFTNPGANQTFRVPPGVTEVDARLWGAGGGGAASTHDAATPGGGAGAFVAGVAPATGGETWNITIGWGGYNTNPDLSPFGNGGVGGAVLGGIPHGSTGGGLGALWTGEPFASEPLLVAGAGGGAASGSTGGGGGGGAAGASGQPGQGGVGNAGGGSPSEGGAGAPSPGCAVVATAGSAYAGGSGAGGGEYQAGGGGGAGRFGGGGGGCGASNGTGGGGSSYIAPTVTAPRSEAGASGAAPGVNAQPGGMGDPVYGYAANVGIGGMTNALGQAGGAGFLVLQWVMPAPVITAPADGTTSSEQSPTITGTAGPGNTVTVTDGAGGPTVCTAVAAADGTWTCTPTTPLAEGSHPLVATQTNDFADVYPASETVTYVVDVTPPAAPAITGPATSTNTSTAVSGTGEAGSSVTVRTTAGTVVCGPVTVPSSGSWSCTPTSPLALGGNPLIPTATDAYDNAVSGPTYTVTIVEPPPPPPAPPPPVTPSAPPAPAPAVPPVPRPRPTTEPEVTPSPSPPPVVEPAEPDEPEEPEPEPADPDPAGRPLTMNVQMRAGELQRGQVGRFDTTLGPNPSSGPVTLTLSGSVNKGFIYRSVQVDPEAECAVRTTEFACVITLDPGATAQVTIRLLADELNAPNQARQQLSVSSSDPSMDTSTTVTADVEHVTDTEAFAAAITSTPGPYLLLLVLLLYALAATVAEKRESGTSEPRETR</sequence>
<evidence type="ECO:0000313" key="5">
    <source>
        <dbReference type="EMBL" id="ACQ82354.1"/>
    </source>
</evidence>
<dbReference type="AlphaFoldDB" id="C5C5Z6"/>
<dbReference type="Pfam" id="PF19077">
    <property type="entry name" value="Big_13"/>
    <property type="match status" value="1"/>
</dbReference>
<feature type="domain" description="Bacterial Ig-like" evidence="4">
    <location>
        <begin position="335"/>
        <end position="416"/>
    </location>
</feature>
<dbReference type="Proteomes" id="UP000007962">
    <property type="component" value="Chromosome"/>
</dbReference>
<gene>
    <name evidence="5" type="ordered locus">Bcav_4114</name>
</gene>
<feature type="compositionally biased region" description="Pro residues" evidence="1">
    <location>
        <begin position="508"/>
        <end position="556"/>
    </location>
</feature>
<feature type="region of interest" description="Disordered" evidence="1">
    <location>
        <begin position="162"/>
        <end position="207"/>
    </location>
</feature>
<evidence type="ECO:0000259" key="3">
    <source>
        <dbReference type="Pfam" id="PF17936"/>
    </source>
</evidence>
<dbReference type="InterPro" id="IPR041498">
    <property type="entry name" value="Big_6"/>
</dbReference>
<evidence type="ECO:0000313" key="6">
    <source>
        <dbReference type="Proteomes" id="UP000007962"/>
    </source>
</evidence>
<reference evidence="5 6" key="1">
    <citation type="journal article" date="2009" name="Stand. Genomic Sci.">
        <title>Complete genome sequence of Beutenbergia cavernae type strain (HKI 0122).</title>
        <authorList>
            <person name="Land M."/>
            <person name="Pukall R."/>
            <person name="Abt B."/>
            <person name="Goker M."/>
            <person name="Rohde M."/>
            <person name="Glavina Del Rio T."/>
            <person name="Tice H."/>
            <person name="Copeland A."/>
            <person name="Cheng J.F."/>
            <person name="Lucas S."/>
            <person name="Chen F."/>
            <person name="Nolan M."/>
            <person name="Bruce D."/>
            <person name="Goodwin L."/>
            <person name="Pitluck S."/>
            <person name="Ivanova N."/>
            <person name="Mavromatis K."/>
            <person name="Ovchinnikova G."/>
            <person name="Pati A."/>
            <person name="Chen A."/>
            <person name="Palaniappan K."/>
            <person name="Hauser L."/>
            <person name="Chang Y.J."/>
            <person name="Jefferies C.C."/>
            <person name="Saunders E."/>
            <person name="Brettin T."/>
            <person name="Detter J.C."/>
            <person name="Han C."/>
            <person name="Chain P."/>
            <person name="Bristow J."/>
            <person name="Eisen J.A."/>
            <person name="Markowitz V."/>
            <person name="Hugenholtz P."/>
            <person name="Kyrpides N.C."/>
            <person name="Klenk H.P."/>
            <person name="Lapidus A."/>
        </authorList>
    </citation>
    <scope>NUCLEOTIDE SEQUENCE [LARGE SCALE GENOMIC DNA]</scope>
    <source>
        <strain evidence="6">ATCC BAA-8 / DSM 12333 / NBRC 16432</strain>
    </source>
</reference>
<feature type="domain" description="Bacterial Ig" evidence="3">
    <location>
        <begin position="423"/>
        <end position="501"/>
    </location>
</feature>
<dbReference type="EMBL" id="CP001618">
    <property type="protein sequence ID" value="ACQ82354.1"/>
    <property type="molecule type" value="Genomic_DNA"/>
</dbReference>
<evidence type="ECO:0000256" key="1">
    <source>
        <dbReference type="SAM" id="MobiDB-lite"/>
    </source>
</evidence>
<feature type="compositionally biased region" description="Gly residues" evidence="1">
    <location>
        <begin position="162"/>
        <end position="204"/>
    </location>
</feature>
<keyword evidence="6" id="KW-1185">Reference proteome</keyword>
<protein>
    <recommendedName>
        <fullName evidence="7">Bacterial Ig-like domain-containing protein</fullName>
    </recommendedName>
</protein>
<evidence type="ECO:0008006" key="7">
    <source>
        <dbReference type="Google" id="ProtNLM"/>
    </source>
</evidence>
<feature type="compositionally biased region" description="Acidic residues" evidence="1">
    <location>
        <begin position="559"/>
        <end position="573"/>
    </location>
</feature>
<accession>C5C5Z6</accession>
<name>C5C5Z6_BEUC1</name>
<feature type="region of interest" description="Disordered" evidence="1">
    <location>
        <begin position="425"/>
        <end position="444"/>
    </location>
</feature>
<dbReference type="InterPro" id="IPR044016">
    <property type="entry name" value="Big_13"/>
</dbReference>
<dbReference type="InterPro" id="IPR013783">
    <property type="entry name" value="Ig-like_fold"/>
</dbReference>
<feature type="compositionally biased region" description="Polar residues" evidence="1">
    <location>
        <begin position="433"/>
        <end position="444"/>
    </location>
</feature>
<feature type="compositionally biased region" description="Polar residues" evidence="1">
    <location>
        <begin position="336"/>
        <end position="355"/>
    </location>
</feature>
<feature type="region of interest" description="Disordered" evidence="1">
    <location>
        <begin position="503"/>
        <end position="581"/>
    </location>
</feature>